<feature type="compositionally biased region" description="Polar residues" evidence="1">
    <location>
        <begin position="119"/>
        <end position="129"/>
    </location>
</feature>
<sequence length="326" mass="38962">MKKDEKYWNDYRREQERRADLPHNKAKLKKWHKELQAIPGYKENFIKNQNRMKSYARKQAAAIEAEKQRTERQSEQQELQQRRKMISANAQRRYSNRNKPFWQRESESKMKKRLGIEDNSMTDQGSSAGPSLGSRAKSPDMRSGRAQFKGTRGISGRQIEAQLRKGVSATMQSIQQAKKAYNGYVGRYQVGQRGRGRGMGMDMGRGKRSATQDMMDNKKEVELVLRDETVLHKRMEEKDISREQYHAQAAREYRQTGEMRHHVQRKTRFINEQIKDNERWERRRRIEEKEREARERRENWEREWRESQVPVYKKVWNYLTGTGNSS</sequence>
<evidence type="ECO:0000313" key="2">
    <source>
        <dbReference type="EMBL" id="KAF4584217.1"/>
    </source>
</evidence>
<dbReference type="OrthoDB" id="10501910at2759"/>
<evidence type="ECO:0000256" key="1">
    <source>
        <dbReference type="SAM" id="MobiDB-lite"/>
    </source>
</evidence>
<organism evidence="2 3">
    <name type="scientific">Ophiocordyceps camponoti-floridani</name>
    <dbReference type="NCBI Taxonomy" id="2030778"/>
    <lineage>
        <taxon>Eukaryota</taxon>
        <taxon>Fungi</taxon>
        <taxon>Dikarya</taxon>
        <taxon>Ascomycota</taxon>
        <taxon>Pezizomycotina</taxon>
        <taxon>Sordariomycetes</taxon>
        <taxon>Hypocreomycetidae</taxon>
        <taxon>Hypocreales</taxon>
        <taxon>Ophiocordycipitaceae</taxon>
        <taxon>Ophiocordyceps</taxon>
    </lineage>
</organism>
<feature type="region of interest" description="Disordered" evidence="1">
    <location>
        <begin position="57"/>
        <end position="157"/>
    </location>
</feature>
<feature type="region of interest" description="Disordered" evidence="1">
    <location>
        <begin position="280"/>
        <end position="299"/>
    </location>
</feature>
<feature type="region of interest" description="Disordered" evidence="1">
    <location>
        <begin position="192"/>
        <end position="212"/>
    </location>
</feature>
<feature type="compositionally biased region" description="Basic and acidic residues" evidence="1">
    <location>
        <begin position="1"/>
        <end position="23"/>
    </location>
</feature>
<proteinExistence type="predicted"/>
<feature type="region of interest" description="Disordered" evidence="1">
    <location>
        <begin position="1"/>
        <end position="24"/>
    </location>
</feature>
<name>A0A8H4VC41_9HYPO</name>
<feature type="compositionally biased region" description="Basic and acidic residues" evidence="1">
    <location>
        <begin position="64"/>
        <end position="75"/>
    </location>
</feature>
<gene>
    <name evidence="2" type="ORF">GQ602_005590</name>
</gene>
<evidence type="ECO:0000313" key="3">
    <source>
        <dbReference type="Proteomes" id="UP000562929"/>
    </source>
</evidence>
<dbReference type="AlphaFoldDB" id="A0A8H4VC41"/>
<comment type="caution">
    <text evidence="2">The sequence shown here is derived from an EMBL/GenBank/DDBJ whole genome shotgun (WGS) entry which is preliminary data.</text>
</comment>
<accession>A0A8H4VC41</accession>
<keyword evidence="3" id="KW-1185">Reference proteome</keyword>
<dbReference type="Proteomes" id="UP000562929">
    <property type="component" value="Unassembled WGS sequence"/>
</dbReference>
<dbReference type="EMBL" id="JAACLJ010000006">
    <property type="protein sequence ID" value="KAF4584217.1"/>
    <property type="molecule type" value="Genomic_DNA"/>
</dbReference>
<reference evidence="2 3" key="1">
    <citation type="journal article" date="2020" name="G3 (Bethesda)">
        <title>Genetic Underpinnings of Host Manipulation by Ophiocordyceps as Revealed by Comparative Transcriptomics.</title>
        <authorList>
            <person name="Will I."/>
            <person name="Das B."/>
            <person name="Trinh T."/>
            <person name="Brachmann A."/>
            <person name="Ohm R.A."/>
            <person name="de Bekker C."/>
        </authorList>
    </citation>
    <scope>NUCLEOTIDE SEQUENCE [LARGE SCALE GENOMIC DNA]</scope>
    <source>
        <strain evidence="2 3">EC05</strain>
    </source>
</reference>
<protein>
    <submittedName>
        <fullName evidence="2">Uncharacterized protein</fullName>
    </submittedName>
</protein>